<feature type="compositionally biased region" description="Polar residues" evidence="1">
    <location>
        <begin position="1302"/>
        <end position="1312"/>
    </location>
</feature>
<sequence length="1416" mass="149660">MGPSQHQTATGRDVPTSQSSSSLSSSFSSSAASSMLMHAAPPSDSSQSDIASPDISASSPTSSKKRFFSTPNIFTPQPRSASLAAMGQAFSKGPQTPPSDSNSRSESPGTPTSAGQKLKRAFAGRRKKTEEASPASSSQKLSAKGKERAAELRSPAISASSSDESRLSYRGQPLRLPSGAKQMTLQLATSTLQVFSHRRGLLSSKSSPLPPPPPPKPPGMTASRSTPMSSPPPVPPIDIAPPPPSSPPPSTYPPTKQDNRASVIPTSPSIAPALDFLRASDNEAAEAPRPRERRDPEKESEKEIWRRSDSTMASHSTIRPGAGSRSPRPLSIAESLQSTSTVMGVNKRLSSIITDADYATPEEDVSDDSEPHAPAAPRAITPPSSNKTRNRRSVSLNLGSPFQLKSKSPAGGELSRTPEFEIDAPAFSSRSFTEPKSMSHARDTPTLSKTSATGFIAPMHDYDAPAPPDPSFKGRLAAWNAPQSPSFGHGLNPSPEPSAERRTASDVHGSSQSIRQTAISMTGGLAPAAFGFGKRAVEKMGRAWGGLTSSASSGHSSSSSSIAPSSFSGGSPLGRVHSNQSVSSQSNASGSFAGKFKQRRTPNAPSATWSISSSATSSSVSGEEGFSATPSGPALGKRMRGPLRTISGSGAASGLVFGRDLKSCVRETAVNPGRWDLSDNDLGSPGHRRQRSRGLDMEIVGAKALEDRMLPALVVRCAQHLLRWGIEEEGLFRISGRSSHINKLRAEFDTGADYDISECSPGDLDPHAVASIFKAYLRELPEPILTHALIPYFDAAMTAENNARSAEDSERRVQRASRGPGLPTNPKSGAPGLRKPPSLSTLAMPNFSGMRPPSQPLLKAISSLISRLPVENRALLRTVTELIKETAKRHKDTKMPLSNLLLVFCPSLSMGPPLLRVLCEAEGIWDGPLKGAEDPYVVDVKADPSPVIDIRRVEEEDDVVHSDEEDLNESRVADIPETSAGPEVVRGAQDEDEEIKWDGEERAVMDFPPVAERRIMRPATASAVRSPSPLHESSLAPSQTDSVYAPRMAPSDSASLRDDAASYVSASDVPSSGASGHLYNPNSPPALTSSTDSLATPSTMSEDPSLPSALSVDRDIAQGKAFSPYSQPSSPKIADNSDLPLTPSHERTGSASPVPFPSELEKAAHTYLDRSRSGVVSLSNVAREREDHTRSASTSTVPLPRAPRMKKPSLHLLFTKRKSGSPVASPSWQSDTHGTSPYLHTAATSQSSISMPGTAVTAPQTSTMSLPPKLDLSIESSPIKFDIAGSADVNAEKTQAPGLVSPESSESASTVTHAPPAMQERSLSSVSSSTYESSRSHETPIADMYCQGSNQSTLSVRAPSVADSPVAAPELARFPASPPDAKNQYSIYVDDDDSEEDWVGSVLKAAEAENGATEPS</sequence>
<dbReference type="Pfam" id="PF00620">
    <property type="entry name" value="RhoGAP"/>
    <property type="match status" value="2"/>
</dbReference>
<feature type="compositionally biased region" description="Low complexity" evidence="1">
    <location>
        <begin position="578"/>
        <end position="594"/>
    </location>
</feature>
<dbReference type="Proteomes" id="UP000305948">
    <property type="component" value="Unassembled WGS sequence"/>
</dbReference>
<dbReference type="STRING" id="5364.A0A5C3NE98"/>
<feature type="compositionally biased region" description="Polar residues" evidence="1">
    <location>
        <begin position="1085"/>
        <end position="1102"/>
    </location>
</feature>
<feature type="region of interest" description="Disordered" evidence="1">
    <location>
        <begin position="1"/>
        <end position="182"/>
    </location>
</feature>
<proteinExistence type="predicted"/>
<feature type="compositionally biased region" description="Low complexity" evidence="1">
    <location>
        <begin position="1322"/>
        <end position="1333"/>
    </location>
</feature>
<feature type="region of interest" description="Disordered" evidence="1">
    <location>
        <begin position="803"/>
        <end position="847"/>
    </location>
</feature>
<keyword evidence="4" id="KW-1185">Reference proteome</keyword>
<feature type="compositionally biased region" description="Polar residues" evidence="1">
    <location>
        <begin position="69"/>
        <end position="80"/>
    </location>
</feature>
<feature type="compositionally biased region" description="Polar residues" evidence="1">
    <location>
        <begin position="1242"/>
        <end position="1265"/>
    </location>
</feature>
<feature type="region of interest" description="Disordered" evidence="1">
    <location>
        <begin position="1369"/>
        <end position="1394"/>
    </location>
</feature>
<reference evidence="3 4" key="1">
    <citation type="journal article" date="2019" name="Nat. Ecol. Evol.">
        <title>Megaphylogeny resolves global patterns of mushroom evolution.</title>
        <authorList>
            <person name="Varga T."/>
            <person name="Krizsan K."/>
            <person name="Foldi C."/>
            <person name="Dima B."/>
            <person name="Sanchez-Garcia M."/>
            <person name="Sanchez-Ramirez S."/>
            <person name="Szollosi G.J."/>
            <person name="Szarkandi J.G."/>
            <person name="Papp V."/>
            <person name="Albert L."/>
            <person name="Andreopoulos W."/>
            <person name="Angelini C."/>
            <person name="Antonin V."/>
            <person name="Barry K.W."/>
            <person name="Bougher N.L."/>
            <person name="Buchanan P."/>
            <person name="Buyck B."/>
            <person name="Bense V."/>
            <person name="Catcheside P."/>
            <person name="Chovatia M."/>
            <person name="Cooper J."/>
            <person name="Damon W."/>
            <person name="Desjardin D."/>
            <person name="Finy P."/>
            <person name="Geml J."/>
            <person name="Haridas S."/>
            <person name="Hughes K."/>
            <person name="Justo A."/>
            <person name="Karasinski D."/>
            <person name="Kautmanova I."/>
            <person name="Kiss B."/>
            <person name="Kocsube S."/>
            <person name="Kotiranta H."/>
            <person name="LaButti K.M."/>
            <person name="Lechner B.E."/>
            <person name="Liimatainen K."/>
            <person name="Lipzen A."/>
            <person name="Lukacs Z."/>
            <person name="Mihaltcheva S."/>
            <person name="Morgado L.N."/>
            <person name="Niskanen T."/>
            <person name="Noordeloos M.E."/>
            <person name="Ohm R.A."/>
            <person name="Ortiz-Santana B."/>
            <person name="Ovrebo C."/>
            <person name="Racz N."/>
            <person name="Riley R."/>
            <person name="Savchenko A."/>
            <person name="Shiryaev A."/>
            <person name="Soop K."/>
            <person name="Spirin V."/>
            <person name="Szebenyi C."/>
            <person name="Tomsovsky M."/>
            <person name="Tulloss R.E."/>
            <person name="Uehling J."/>
            <person name="Grigoriev I.V."/>
            <person name="Vagvolgyi C."/>
            <person name="Papp T."/>
            <person name="Martin F.M."/>
            <person name="Miettinen O."/>
            <person name="Hibbett D.S."/>
            <person name="Nagy L.G."/>
        </authorList>
    </citation>
    <scope>NUCLEOTIDE SEQUENCE [LARGE SCALE GENOMIC DNA]</scope>
    <source>
        <strain evidence="3 4">OMC1185</strain>
    </source>
</reference>
<feature type="compositionally biased region" description="Low complexity" evidence="1">
    <location>
        <begin position="17"/>
        <end position="62"/>
    </location>
</feature>
<feature type="compositionally biased region" description="Polar residues" evidence="1">
    <location>
        <begin position="508"/>
        <end position="519"/>
    </location>
</feature>
<dbReference type="PROSITE" id="PS50238">
    <property type="entry name" value="RHOGAP"/>
    <property type="match status" value="1"/>
</dbReference>
<accession>A0A5C3NE98</accession>
<feature type="compositionally biased region" description="Basic residues" evidence="1">
    <location>
        <begin position="1203"/>
        <end position="1219"/>
    </location>
</feature>
<feature type="compositionally biased region" description="Basic residues" evidence="1">
    <location>
        <begin position="117"/>
        <end position="127"/>
    </location>
</feature>
<dbReference type="PANTHER" id="PTHR12783">
    <property type="entry name" value="RALA BINDING PROTEIN 1 RALBP1"/>
    <property type="match status" value="1"/>
</dbReference>
<feature type="compositionally biased region" description="Low complexity" evidence="1">
    <location>
        <begin position="547"/>
        <end position="570"/>
    </location>
</feature>
<feature type="compositionally biased region" description="Pro residues" evidence="1">
    <location>
        <begin position="229"/>
        <end position="252"/>
    </location>
</feature>
<dbReference type="Gene3D" id="1.10.555.10">
    <property type="entry name" value="Rho GTPase activation protein"/>
    <property type="match status" value="1"/>
</dbReference>
<feature type="compositionally biased region" description="Polar residues" evidence="1">
    <location>
        <begin position="382"/>
        <end position="406"/>
    </location>
</feature>
<evidence type="ECO:0000313" key="4">
    <source>
        <dbReference type="Proteomes" id="UP000305948"/>
    </source>
</evidence>
<feature type="compositionally biased region" description="Low complexity" evidence="1">
    <location>
        <begin position="606"/>
        <end position="621"/>
    </location>
</feature>
<feature type="region of interest" description="Disordered" evidence="1">
    <location>
        <begin position="956"/>
        <end position="992"/>
    </location>
</feature>
<feature type="region of interest" description="Disordered" evidence="1">
    <location>
        <begin position="1285"/>
        <end position="1348"/>
    </location>
</feature>
<feature type="compositionally biased region" description="Pro residues" evidence="1">
    <location>
        <begin position="208"/>
        <end position="218"/>
    </location>
</feature>
<feature type="compositionally biased region" description="Polar residues" evidence="1">
    <location>
        <begin position="334"/>
        <end position="353"/>
    </location>
</feature>
<dbReference type="InterPro" id="IPR000198">
    <property type="entry name" value="RhoGAP_dom"/>
</dbReference>
<dbReference type="EMBL" id="ML213506">
    <property type="protein sequence ID" value="TFK54358.1"/>
    <property type="molecule type" value="Genomic_DNA"/>
</dbReference>
<dbReference type="OrthoDB" id="185175at2759"/>
<dbReference type="GO" id="GO:0005096">
    <property type="term" value="F:GTPase activator activity"/>
    <property type="evidence" value="ECO:0007669"/>
    <property type="project" value="InterPro"/>
</dbReference>
<feature type="compositionally biased region" description="Low complexity" evidence="1">
    <location>
        <begin position="152"/>
        <end position="162"/>
    </location>
</feature>
<dbReference type="CDD" id="cd00159">
    <property type="entry name" value="RhoGAP"/>
    <property type="match status" value="1"/>
</dbReference>
<dbReference type="SMART" id="SM00324">
    <property type="entry name" value="RhoGAP"/>
    <property type="match status" value="1"/>
</dbReference>
<protein>
    <submittedName>
        <fullName evidence="3">RhoGAP-domain-containing protein</fullName>
    </submittedName>
</protein>
<feature type="compositionally biased region" description="Basic and acidic residues" evidence="1">
    <location>
        <begin position="956"/>
        <end position="974"/>
    </location>
</feature>
<evidence type="ECO:0000259" key="2">
    <source>
        <dbReference type="PROSITE" id="PS50238"/>
    </source>
</evidence>
<dbReference type="PANTHER" id="PTHR12783:SF5">
    <property type="entry name" value="RALA-BINDING PROTEIN 1"/>
    <property type="match status" value="1"/>
</dbReference>
<feature type="region of interest" description="Disordered" evidence="1">
    <location>
        <begin position="196"/>
        <end position="519"/>
    </location>
</feature>
<feature type="region of interest" description="Disordered" evidence="1">
    <location>
        <begin position="547"/>
        <end position="643"/>
    </location>
</feature>
<dbReference type="InterPro" id="IPR008936">
    <property type="entry name" value="Rho_GTPase_activation_prot"/>
</dbReference>
<feature type="compositionally biased region" description="Polar residues" evidence="1">
    <location>
        <begin position="1"/>
        <end position="10"/>
    </location>
</feature>
<feature type="compositionally biased region" description="Polar residues" evidence="1">
    <location>
        <begin position="1064"/>
        <end position="1074"/>
    </location>
</feature>
<dbReference type="GO" id="GO:0031267">
    <property type="term" value="F:small GTPase binding"/>
    <property type="evidence" value="ECO:0007669"/>
    <property type="project" value="InterPro"/>
</dbReference>
<evidence type="ECO:0000256" key="1">
    <source>
        <dbReference type="SAM" id="MobiDB-lite"/>
    </source>
</evidence>
<gene>
    <name evidence="3" type="ORF">OE88DRAFT_1724034</name>
</gene>
<feature type="region of interest" description="Disordered" evidence="1">
    <location>
        <begin position="1171"/>
        <end position="1270"/>
    </location>
</feature>
<dbReference type="InterPro" id="IPR039767">
    <property type="entry name" value="RALBP1"/>
</dbReference>
<feature type="compositionally biased region" description="Polar residues" evidence="1">
    <location>
        <begin position="1222"/>
        <end position="1235"/>
    </location>
</feature>
<feature type="compositionally biased region" description="Polar residues" evidence="1">
    <location>
        <begin position="98"/>
        <end position="115"/>
    </location>
</feature>
<evidence type="ECO:0000313" key="3">
    <source>
        <dbReference type="EMBL" id="TFK54358.1"/>
    </source>
</evidence>
<dbReference type="SUPFAM" id="SSF48350">
    <property type="entry name" value="GTPase activation domain, GAP"/>
    <property type="match status" value="1"/>
</dbReference>
<feature type="compositionally biased region" description="Basic and acidic residues" evidence="1">
    <location>
        <begin position="278"/>
        <end position="309"/>
    </location>
</feature>
<feature type="domain" description="Rho-GAP" evidence="2">
    <location>
        <begin position="695"/>
        <end position="949"/>
    </location>
</feature>
<name>A0A5C3NE98_9AGAM</name>
<organism evidence="3 4">
    <name type="scientific">Heliocybe sulcata</name>
    <dbReference type="NCBI Taxonomy" id="5364"/>
    <lineage>
        <taxon>Eukaryota</taxon>
        <taxon>Fungi</taxon>
        <taxon>Dikarya</taxon>
        <taxon>Basidiomycota</taxon>
        <taxon>Agaricomycotina</taxon>
        <taxon>Agaricomycetes</taxon>
        <taxon>Gloeophyllales</taxon>
        <taxon>Gloeophyllaceae</taxon>
        <taxon>Heliocybe</taxon>
    </lineage>
</organism>
<feature type="region of interest" description="Disordered" evidence="1">
    <location>
        <begin position="1020"/>
        <end position="1157"/>
    </location>
</feature>
<dbReference type="GO" id="GO:0007264">
    <property type="term" value="P:small GTPase-mediated signal transduction"/>
    <property type="evidence" value="ECO:0007669"/>
    <property type="project" value="InterPro"/>
</dbReference>